<proteinExistence type="inferred from homology"/>
<feature type="domain" description="C2" evidence="12">
    <location>
        <begin position="369"/>
        <end position="502"/>
    </location>
</feature>
<dbReference type="InterPro" id="IPR001565">
    <property type="entry name" value="Synaptotagmin"/>
</dbReference>
<dbReference type="PANTHER" id="PTHR10024:SF374">
    <property type="entry name" value="C2 DOMAIN-CONTAINING PROTEIN"/>
    <property type="match status" value="1"/>
</dbReference>
<dbReference type="GO" id="GO:0070382">
    <property type="term" value="C:exocytic vesicle"/>
    <property type="evidence" value="ECO:0007669"/>
    <property type="project" value="TreeGrafter"/>
</dbReference>
<dbReference type="GeneTree" id="ENSGT00940000158899"/>
<evidence type="ECO:0000313" key="14">
    <source>
        <dbReference type="Proteomes" id="UP000694388"/>
    </source>
</evidence>
<evidence type="ECO:0000256" key="11">
    <source>
        <dbReference type="SAM" id="Phobius"/>
    </source>
</evidence>
<feature type="domain" description="C2" evidence="12">
    <location>
        <begin position="237"/>
        <end position="358"/>
    </location>
</feature>
<dbReference type="FunFam" id="2.60.40.150:FF:000005">
    <property type="entry name" value="Synaptotagmin 6"/>
    <property type="match status" value="1"/>
</dbReference>
<dbReference type="Proteomes" id="UP000694388">
    <property type="component" value="Unplaced"/>
</dbReference>
<dbReference type="CDD" id="cd08403">
    <property type="entry name" value="C2B_Synaptotagmin-3-5-6-9-10"/>
    <property type="match status" value="1"/>
</dbReference>
<evidence type="ECO:0000256" key="3">
    <source>
        <dbReference type="ARBA" id="ARBA00022692"/>
    </source>
</evidence>
<keyword evidence="9" id="KW-0968">Cytoplasmic vesicle</keyword>
<feature type="transmembrane region" description="Helical" evidence="11">
    <location>
        <begin position="561"/>
        <end position="590"/>
    </location>
</feature>
<dbReference type="AlphaFoldDB" id="A0A8C4QCX1"/>
<accession>A0A8C4QCX1</accession>
<name>A0A8C4QCX1_EPTBU</name>
<dbReference type="PROSITE" id="PS50004">
    <property type="entry name" value="C2"/>
    <property type="match status" value="2"/>
</dbReference>
<dbReference type="Ensembl" id="ENSEBUT00000013740.1">
    <property type="protein sequence ID" value="ENSEBUP00000013164.1"/>
    <property type="gene ID" value="ENSEBUG00000008331.1"/>
</dbReference>
<feature type="transmembrane region" description="Helical" evidence="11">
    <location>
        <begin position="20"/>
        <end position="43"/>
    </location>
</feature>
<keyword evidence="5" id="KW-0677">Repeat</keyword>
<comment type="similarity">
    <text evidence="2">Belongs to the synaptotagmin family.</text>
</comment>
<dbReference type="Pfam" id="PF00168">
    <property type="entry name" value="C2"/>
    <property type="match status" value="2"/>
</dbReference>
<evidence type="ECO:0000256" key="4">
    <source>
        <dbReference type="ARBA" id="ARBA00022723"/>
    </source>
</evidence>
<evidence type="ECO:0000256" key="9">
    <source>
        <dbReference type="ARBA" id="ARBA00023329"/>
    </source>
</evidence>
<sequence length="600" mass="69015">MVTFVSLREPFSCIHSDISVSLLVVIVSFCTLALLTVSIFVSWKLCWLPWRHQKNKASAVKTTITSQLPLQQQQLEQWQQHQNQHEEWQRQQQWPSVPATPEAGLNSMTRALPLENRKGPEQAKNRRVEMVRQDDTHASNQALKISHTSPDIPAALEHDTVGHARPAEVARIHRQTTEPTSSARHDSFRRQMPRQLNVSPLEPGSPSWRTSPNIGHFKPELYKQCSVESDKDESIETCGKLNFSLHYDFQMEQLFVRIIKALDLPIKDFSGSSDPYVKLYLLPDRKRKFQTKVHRKTLNPVFEETFSFTVPYAHLHAHALHFSIFDFDRFSRHDMIGQVVVDNLGEAAEMSSGDGLWRDVECVLEEKDDLGEIMFSLCYLPTAGRLTLTVIKGRNLKAMDITGASDPYVKVSLICEGRRLKKKKTSTKRNTLNPVYNEAIVFDVPQESVEQVSLLVAVVDYDRVGYNETIGVCRVGNGVERLGREHWNEMLVYPRKPITRWHSLQEVRHGRPTRQPSLLKVSAWLRLVESLWFTFKGNKPTPMEATMDVGTERTFFCETSLILLMAIYMFYCLQLYIRLVYFLSGALHLFQKPKINNARQ</sequence>
<keyword evidence="7 11" id="KW-1133">Transmembrane helix</keyword>
<evidence type="ECO:0000313" key="13">
    <source>
        <dbReference type="Ensembl" id="ENSEBUP00000013164.1"/>
    </source>
</evidence>
<evidence type="ECO:0000256" key="8">
    <source>
        <dbReference type="ARBA" id="ARBA00023136"/>
    </source>
</evidence>
<keyword evidence="3 11" id="KW-0812">Transmembrane</keyword>
<organism evidence="13 14">
    <name type="scientific">Eptatretus burgeri</name>
    <name type="common">Inshore hagfish</name>
    <dbReference type="NCBI Taxonomy" id="7764"/>
    <lineage>
        <taxon>Eukaryota</taxon>
        <taxon>Metazoa</taxon>
        <taxon>Chordata</taxon>
        <taxon>Craniata</taxon>
        <taxon>Vertebrata</taxon>
        <taxon>Cyclostomata</taxon>
        <taxon>Myxini</taxon>
        <taxon>Myxiniformes</taxon>
        <taxon>Myxinidae</taxon>
        <taxon>Eptatretinae</taxon>
        <taxon>Eptatretus</taxon>
    </lineage>
</organism>
<keyword evidence="4" id="KW-0479">Metal-binding</keyword>
<dbReference type="GO" id="GO:0005509">
    <property type="term" value="F:calcium ion binding"/>
    <property type="evidence" value="ECO:0007669"/>
    <property type="project" value="TreeGrafter"/>
</dbReference>
<dbReference type="SMART" id="SM00239">
    <property type="entry name" value="C2"/>
    <property type="match status" value="2"/>
</dbReference>
<evidence type="ECO:0000256" key="7">
    <source>
        <dbReference type="ARBA" id="ARBA00022989"/>
    </source>
</evidence>
<evidence type="ECO:0000256" key="2">
    <source>
        <dbReference type="ARBA" id="ARBA00006996"/>
    </source>
</evidence>
<comment type="subcellular location">
    <subcellularLocation>
        <location evidence="1">Cytoplasmic vesicle</location>
        <location evidence="1">Secretory vesicle membrane</location>
        <topology evidence="1">Single-pass membrane protein</topology>
    </subcellularLocation>
</comment>
<dbReference type="InterPro" id="IPR000008">
    <property type="entry name" value="C2_dom"/>
</dbReference>
<protein>
    <submittedName>
        <fullName evidence="13">Synaptotagmin X</fullName>
    </submittedName>
</protein>
<dbReference type="GO" id="GO:0017156">
    <property type="term" value="P:calcium-ion regulated exocytosis"/>
    <property type="evidence" value="ECO:0007669"/>
    <property type="project" value="TreeGrafter"/>
</dbReference>
<keyword evidence="8 11" id="KW-0472">Membrane</keyword>
<feature type="compositionally biased region" description="Basic and acidic residues" evidence="10">
    <location>
        <begin position="115"/>
        <end position="137"/>
    </location>
</feature>
<dbReference type="GO" id="GO:0005544">
    <property type="term" value="F:calcium-dependent phospholipid binding"/>
    <property type="evidence" value="ECO:0007669"/>
    <property type="project" value="TreeGrafter"/>
</dbReference>
<dbReference type="GO" id="GO:0030658">
    <property type="term" value="C:transport vesicle membrane"/>
    <property type="evidence" value="ECO:0007669"/>
    <property type="project" value="UniProtKB-SubCell"/>
</dbReference>
<evidence type="ECO:0000256" key="1">
    <source>
        <dbReference type="ARBA" id="ARBA00004160"/>
    </source>
</evidence>
<evidence type="ECO:0000256" key="10">
    <source>
        <dbReference type="SAM" id="MobiDB-lite"/>
    </source>
</evidence>
<dbReference type="PANTHER" id="PTHR10024">
    <property type="entry name" value="SYNAPTOTAGMIN"/>
    <property type="match status" value="1"/>
</dbReference>
<dbReference type="PRINTS" id="PR00399">
    <property type="entry name" value="SYNAPTOTAGMN"/>
</dbReference>
<keyword evidence="6" id="KW-0106">Calcium</keyword>
<keyword evidence="14" id="KW-1185">Reference proteome</keyword>
<evidence type="ECO:0000256" key="6">
    <source>
        <dbReference type="ARBA" id="ARBA00022837"/>
    </source>
</evidence>
<feature type="compositionally biased region" description="Polar residues" evidence="10">
    <location>
        <begin position="138"/>
        <end position="147"/>
    </location>
</feature>
<dbReference type="PRINTS" id="PR00360">
    <property type="entry name" value="C2DOMAIN"/>
</dbReference>
<evidence type="ECO:0000256" key="5">
    <source>
        <dbReference type="ARBA" id="ARBA00022737"/>
    </source>
</evidence>
<dbReference type="GO" id="GO:0001786">
    <property type="term" value="F:phosphatidylserine binding"/>
    <property type="evidence" value="ECO:0007669"/>
    <property type="project" value="TreeGrafter"/>
</dbReference>
<feature type="region of interest" description="Disordered" evidence="10">
    <location>
        <begin position="79"/>
        <end position="147"/>
    </location>
</feature>
<reference evidence="13" key="2">
    <citation type="submission" date="2025-09" db="UniProtKB">
        <authorList>
            <consortium name="Ensembl"/>
        </authorList>
    </citation>
    <scope>IDENTIFICATION</scope>
</reference>
<reference evidence="13" key="1">
    <citation type="submission" date="2025-08" db="UniProtKB">
        <authorList>
            <consortium name="Ensembl"/>
        </authorList>
    </citation>
    <scope>IDENTIFICATION</scope>
</reference>
<dbReference type="GO" id="GO:0000149">
    <property type="term" value="F:SNARE binding"/>
    <property type="evidence" value="ECO:0007669"/>
    <property type="project" value="TreeGrafter"/>
</dbReference>
<dbReference type="Gene3D" id="2.60.40.150">
    <property type="entry name" value="C2 domain"/>
    <property type="match status" value="2"/>
</dbReference>
<evidence type="ECO:0000259" key="12">
    <source>
        <dbReference type="PROSITE" id="PS50004"/>
    </source>
</evidence>
<dbReference type="InterPro" id="IPR035892">
    <property type="entry name" value="C2_domain_sf"/>
</dbReference>
<dbReference type="FunFam" id="2.60.40.150:FF:000011">
    <property type="entry name" value="Synaptotagmin 6"/>
    <property type="match status" value="1"/>
</dbReference>
<dbReference type="SUPFAM" id="SSF49562">
    <property type="entry name" value="C2 domain (Calcium/lipid-binding domain, CaLB)"/>
    <property type="match status" value="2"/>
</dbReference>
<dbReference type="GO" id="GO:0030276">
    <property type="term" value="F:clathrin binding"/>
    <property type="evidence" value="ECO:0007669"/>
    <property type="project" value="TreeGrafter"/>
</dbReference>
<dbReference type="GO" id="GO:0005886">
    <property type="term" value="C:plasma membrane"/>
    <property type="evidence" value="ECO:0007669"/>
    <property type="project" value="TreeGrafter"/>
</dbReference>